<proteinExistence type="predicted"/>
<sequence>MELLSAHSQQLRPPSISSPSEPPAPSSDLVAALERATQAAKQLPSSTDPSHLRSAFASLHAAHHHLAAFLARFHPQPSPAENSVDSVDEHMADRLLDDHDDGSEGVNSEFIEKVEEGIRDCAIHNKRKRPLSPTWVPENSVHERVREFNYFDPSERMRSLDLIFQFHA</sequence>
<keyword evidence="3" id="KW-1185">Reference proteome</keyword>
<organism evidence="2 3">
    <name type="scientific">Aristolochia fimbriata</name>
    <name type="common">White veined hardy Dutchman's pipe vine</name>
    <dbReference type="NCBI Taxonomy" id="158543"/>
    <lineage>
        <taxon>Eukaryota</taxon>
        <taxon>Viridiplantae</taxon>
        <taxon>Streptophyta</taxon>
        <taxon>Embryophyta</taxon>
        <taxon>Tracheophyta</taxon>
        <taxon>Spermatophyta</taxon>
        <taxon>Magnoliopsida</taxon>
        <taxon>Magnoliidae</taxon>
        <taxon>Piperales</taxon>
        <taxon>Aristolochiaceae</taxon>
        <taxon>Aristolochia</taxon>
    </lineage>
</organism>
<evidence type="ECO:0000256" key="1">
    <source>
        <dbReference type="SAM" id="MobiDB-lite"/>
    </source>
</evidence>
<evidence type="ECO:0000313" key="3">
    <source>
        <dbReference type="Proteomes" id="UP000825729"/>
    </source>
</evidence>
<dbReference type="PANTHER" id="PTHR37697">
    <property type="entry name" value="AP2-LIKE ETHYLENE-RESPONSIVE TRANSCRIPTION FACTOR SNZ"/>
    <property type="match status" value="1"/>
</dbReference>
<gene>
    <name evidence="2" type="ORF">H6P81_008319</name>
</gene>
<feature type="region of interest" description="Disordered" evidence="1">
    <location>
        <begin position="1"/>
        <end position="28"/>
    </location>
</feature>
<name>A0AAV7F2P4_ARIFI</name>
<dbReference type="AlphaFoldDB" id="A0AAV7F2P4"/>
<dbReference type="PANTHER" id="PTHR37697:SF2">
    <property type="entry name" value="AP2-LIKE ETHYLENE-RESPONSIVE TRANSCRIPTION FACTOR SNZ"/>
    <property type="match status" value="1"/>
</dbReference>
<feature type="compositionally biased region" description="Polar residues" evidence="1">
    <location>
        <begin position="1"/>
        <end position="12"/>
    </location>
</feature>
<evidence type="ECO:0000313" key="2">
    <source>
        <dbReference type="EMBL" id="KAG9455415.1"/>
    </source>
</evidence>
<protein>
    <submittedName>
        <fullName evidence="2">Uncharacterized protein</fullName>
    </submittedName>
</protein>
<accession>A0AAV7F2P4</accession>
<dbReference type="EMBL" id="JAINDJ010000003">
    <property type="protein sequence ID" value="KAG9455415.1"/>
    <property type="molecule type" value="Genomic_DNA"/>
</dbReference>
<comment type="caution">
    <text evidence="2">The sequence shown here is derived from an EMBL/GenBank/DDBJ whole genome shotgun (WGS) entry which is preliminary data.</text>
</comment>
<dbReference type="Proteomes" id="UP000825729">
    <property type="component" value="Unassembled WGS sequence"/>
</dbReference>
<reference evidence="2 3" key="1">
    <citation type="submission" date="2021-07" db="EMBL/GenBank/DDBJ databases">
        <title>The Aristolochia fimbriata genome: insights into angiosperm evolution, floral development and chemical biosynthesis.</title>
        <authorList>
            <person name="Jiao Y."/>
        </authorList>
    </citation>
    <scope>NUCLEOTIDE SEQUENCE [LARGE SCALE GENOMIC DNA]</scope>
    <source>
        <strain evidence="2">IBCAS-2021</strain>
        <tissue evidence="2">Leaf</tissue>
    </source>
</reference>